<accession>A0A0V1KH36</accession>
<comment type="caution">
    <text evidence="2">The sequence shown here is derived from an EMBL/GenBank/DDBJ whole genome shotgun (WGS) entry which is preliminary data.</text>
</comment>
<reference evidence="2 3" key="1">
    <citation type="submission" date="2015-05" db="EMBL/GenBank/DDBJ databases">
        <title>Evolution of Trichinella species and genotypes.</title>
        <authorList>
            <person name="Korhonen P.K."/>
            <person name="Edoardo P."/>
            <person name="Giuseppe L.R."/>
            <person name="Gasser R.B."/>
        </authorList>
    </citation>
    <scope>NUCLEOTIDE SEQUENCE [LARGE SCALE GENOMIC DNA]</scope>
    <source>
        <strain evidence="2">ISS10</strain>
    </source>
</reference>
<feature type="compositionally biased region" description="Polar residues" evidence="1">
    <location>
        <begin position="23"/>
        <end position="32"/>
    </location>
</feature>
<dbReference type="EMBL" id="JYDW01003008">
    <property type="protein sequence ID" value="KRZ46527.1"/>
    <property type="molecule type" value="Genomic_DNA"/>
</dbReference>
<evidence type="ECO:0000313" key="3">
    <source>
        <dbReference type="Proteomes" id="UP000054721"/>
    </source>
</evidence>
<feature type="region of interest" description="Disordered" evidence="1">
    <location>
        <begin position="18"/>
        <end position="41"/>
    </location>
</feature>
<protein>
    <submittedName>
        <fullName evidence="2">Uncharacterized protein</fullName>
    </submittedName>
</protein>
<organism evidence="2 3">
    <name type="scientific">Trichinella nativa</name>
    <dbReference type="NCBI Taxonomy" id="6335"/>
    <lineage>
        <taxon>Eukaryota</taxon>
        <taxon>Metazoa</taxon>
        <taxon>Ecdysozoa</taxon>
        <taxon>Nematoda</taxon>
        <taxon>Enoplea</taxon>
        <taxon>Dorylaimia</taxon>
        <taxon>Trichinellida</taxon>
        <taxon>Trichinellidae</taxon>
        <taxon>Trichinella</taxon>
    </lineage>
</organism>
<keyword evidence="3" id="KW-1185">Reference proteome</keyword>
<dbReference type="AlphaFoldDB" id="A0A0V1KH36"/>
<name>A0A0V1KH36_9BILA</name>
<evidence type="ECO:0000256" key="1">
    <source>
        <dbReference type="SAM" id="MobiDB-lite"/>
    </source>
</evidence>
<sequence>MRRRLRDIKHYGFRYKKHRRKTNYNGEQNTHGRSYRDKVWS</sequence>
<evidence type="ECO:0000313" key="2">
    <source>
        <dbReference type="EMBL" id="KRZ46527.1"/>
    </source>
</evidence>
<dbReference type="Proteomes" id="UP000054721">
    <property type="component" value="Unassembled WGS sequence"/>
</dbReference>
<proteinExistence type="predicted"/>
<gene>
    <name evidence="2" type="ORF">T02_7095</name>
</gene>